<dbReference type="Proteomes" id="UP000298381">
    <property type="component" value="Unassembled WGS sequence"/>
</dbReference>
<dbReference type="PANTHER" id="PTHR43155">
    <property type="entry name" value="CYCLIC DI-GMP PHOSPHODIESTERASE PA4108-RELATED"/>
    <property type="match status" value="1"/>
</dbReference>
<reference evidence="3 4" key="1">
    <citation type="submission" date="2019-03" db="EMBL/GenBank/DDBJ databases">
        <title>Draft genome sequence data and analysis of a Fermenting Bacterium, Soehngenia longevitae strain 1933PT, isolated from petroleum reservoir in Azerbaijan.</title>
        <authorList>
            <person name="Grouzdev D.S."/>
            <person name="Bidzhieva S.K."/>
            <person name="Sokolova D.S."/>
            <person name="Tourova T.P."/>
            <person name="Poltaraus A.B."/>
            <person name="Nazina T.N."/>
        </authorList>
    </citation>
    <scope>NUCLEOTIDE SEQUENCE [LARGE SCALE GENOMIC DNA]</scope>
    <source>
        <strain evidence="3 4">1933P</strain>
    </source>
</reference>
<dbReference type="EMBL" id="SRIB01000004">
    <property type="protein sequence ID" value="TFZ40752.1"/>
    <property type="molecule type" value="Genomic_DNA"/>
</dbReference>
<dbReference type="CDD" id="cd00077">
    <property type="entry name" value="HDc"/>
    <property type="match status" value="1"/>
</dbReference>
<dbReference type="OrthoDB" id="9798833at2"/>
<keyword evidence="4" id="KW-1185">Reference proteome</keyword>
<dbReference type="NCBIfam" id="TIGR00254">
    <property type="entry name" value="GGDEF"/>
    <property type="match status" value="1"/>
</dbReference>
<dbReference type="CDD" id="cd01949">
    <property type="entry name" value="GGDEF"/>
    <property type="match status" value="1"/>
</dbReference>
<dbReference type="PANTHER" id="PTHR43155:SF2">
    <property type="entry name" value="CYCLIC DI-GMP PHOSPHODIESTERASE PA4108"/>
    <property type="match status" value="1"/>
</dbReference>
<dbReference type="InterPro" id="IPR029787">
    <property type="entry name" value="Nucleotide_cyclase"/>
</dbReference>
<feature type="domain" description="HD-GYP" evidence="2">
    <location>
        <begin position="393"/>
        <end position="582"/>
    </location>
</feature>
<evidence type="ECO:0000259" key="1">
    <source>
        <dbReference type="PROSITE" id="PS50887"/>
    </source>
</evidence>
<comment type="caution">
    <text evidence="3">The sequence shown here is derived from an EMBL/GenBank/DDBJ whole genome shotgun (WGS) entry which is preliminary data.</text>
</comment>
<organism evidence="3 4">
    <name type="scientific">Soehngenia longivitae</name>
    <dbReference type="NCBI Taxonomy" id="2562294"/>
    <lineage>
        <taxon>Bacteria</taxon>
        <taxon>Bacillati</taxon>
        <taxon>Bacillota</taxon>
        <taxon>Tissierellia</taxon>
        <taxon>Tissierellales</taxon>
        <taxon>Tissierellaceae</taxon>
        <taxon>Soehngenia</taxon>
    </lineage>
</organism>
<dbReference type="Pfam" id="PF00990">
    <property type="entry name" value="GGDEF"/>
    <property type="match status" value="1"/>
</dbReference>
<feature type="domain" description="GGDEF" evidence="1">
    <location>
        <begin position="268"/>
        <end position="402"/>
    </location>
</feature>
<dbReference type="InterPro" id="IPR035965">
    <property type="entry name" value="PAS-like_dom_sf"/>
</dbReference>
<protein>
    <submittedName>
        <fullName evidence="3">Diguanylate cyclase</fullName>
    </submittedName>
</protein>
<dbReference type="SMART" id="SM00267">
    <property type="entry name" value="GGDEF"/>
    <property type="match status" value="1"/>
</dbReference>
<dbReference type="Gene3D" id="3.30.450.20">
    <property type="entry name" value="PAS domain"/>
    <property type="match status" value="1"/>
</dbReference>
<sequence>MDKLGERTKNNKFEYALIQALLDKDTICGFDLIESSIGFDDVCKVFFKTCNSELNYSDNIDFYDLYNYISDNLKSNYIIKDNMVYIMKLLPLQAYKYMIIIEIYDLINTINEIIDMKIKELPFAFYIIDLDTKIPFYFSENFNSFFGINKNHENIDLMYYLDELEDKENREFREIRVANAIKNEEHYMIKYQILNDSNKYKYLLEIGFPIVDKQHHINYMVTILMDLSKVEKSKLDEESFVNIDKLSNVYNRNYLDIITKSINEDRFIPLSIIFADIDGLKFVNDGFGHVYGDKLIKDVAQILKNSTRNSDIIIRYGGDEFIIFLPNTDKKECNKVIERIKKNIEGFNSSNQLNPIKISLSIGGHTMDSFESGIEESIEIAEDLMYTEKLNRRKNLQKTYIEAIREVLEYKEPTPYDLSEFFDDLILKLGIKLGWEQDLIDMITTLCSVNDVGKITIDSEILNKPEKLTDDEWEIIKKHPEMGYRIAMASKELSNIADYILYHHERWDGKGYPRGISGESIPLYSRIASIIDAFDSMIKDKPYKKKLTIEQAIEEIRKNSGTQFDPNLVDILIDIIKEDFRR</sequence>
<evidence type="ECO:0000313" key="3">
    <source>
        <dbReference type="EMBL" id="TFZ40752.1"/>
    </source>
</evidence>
<dbReference type="AlphaFoldDB" id="A0A4Z0D787"/>
<dbReference type="InterPro" id="IPR043128">
    <property type="entry name" value="Rev_trsase/Diguanyl_cyclase"/>
</dbReference>
<evidence type="ECO:0000313" key="4">
    <source>
        <dbReference type="Proteomes" id="UP000298381"/>
    </source>
</evidence>
<dbReference type="Gene3D" id="3.30.70.270">
    <property type="match status" value="1"/>
</dbReference>
<dbReference type="Pfam" id="PF13487">
    <property type="entry name" value="HD_5"/>
    <property type="match status" value="1"/>
</dbReference>
<accession>A0A4Z0D787</accession>
<dbReference type="PROSITE" id="PS50887">
    <property type="entry name" value="GGDEF"/>
    <property type="match status" value="1"/>
</dbReference>
<dbReference type="InterPro" id="IPR000160">
    <property type="entry name" value="GGDEF_dom"/>
</dbReference>
<dbReference type="SUPFAM" id="SSF55073">
    <property type="entry name" value="Nucleotide cyclase"/>
    <property type="match status" value="1"/>
</dbReference>
<gene>
    <name evidence="3" type="ORF">E4100_04130</name>
</gene>
<dbReference type="Gene3D" id="1.10.3210.10">
    <property type="entry name" value="Hypothetical protein af1432"/>
    <property type="match status" value="1"/>
</dbReference>
<dbReference type="SUPFAM" id="SSF109604">
    <property type="entry name" value="HD-domain/PDEase-like"/>
    <property type="match status" value="1"/>
</dbReference>
<dbReference type="PROSITE" id="PS51832">
    <property type="entry name" value="HD_GYP"/>
    <property type="match status" value="1"/>
</dbReference>
<name>A0A4Z0D787_9FIRM</name>
<dbReference type="SUPFAM" id="SSF55785">
    <property type="entry name" value="PYP-like sensor domain (PAS domain)"/>
    <property type="match status" value="1"/>
</dbReference>
<dbReference type="RefSeq" id="WP_135270778.1">
    <property type="nucleotide sequence ID" value="NZ_SRIB01000004.1"/>
</dbReference>
<dbReference type="InterPro" id="IPR037522">
    <property type="entry name" value="HD_GYP_dom"/>
</dbReference>
<evidence type="ECO:0000259" key="2">
    <source>
        <dbReference type="PROSITE" id="PS51832"/>
    </source>
</evidence>
<dbReference type="InterPro" id="IPR003607">
    <property type="entry name" value="HD/PDEase_dom"/>
</dbReference>
<proteinExistence type="predicted"/>